<sequence length="147" mass="15617">MASKLGRKWKPLRFGVRRERAALDVVLVPPPAPTQRHAPDVIRWIARLLSAAVTRTGPFGDAEAGKVKTGVSPVQSLVCHCEILLLVEQGVTIAGRCSSIGALRAAKLCPSGILGAGRVFTFHRDGVITGDEEVAIVPVRPTRGTGH</sequence>
<accession>A0A175W4S2</accession>
<comment type="caution">
    <text evidence="2">The sequence shown here is derived from an EMBL/GenBank/DDBJ whole genome shotgun (WGS) entry which is preliminary data.</text>
</comment>
<dbReference type="EMBL" id="LCTW02000120">
    <property type="protein sequence ID" value="KXX78451.1"/>
    <property type="molecule type" value="Genomic_DNA"/>
</dbReference>
<dbReference type="Pfam" id="PF07812">
    <property type="entry name" value="TfuA"/>
    <property type="match status" value="1"/>
</dbReference>
<dbReference type="VEuPathDB" id="FungiDB:MMYC01_203475"/>
<evidence type="ECO:0000313" key="4">
    <source>
        <dbReference type="Proteomes" id="UP000078237"/>
    </source>
</evidence>
<proteinExistence type="predicted"/>
<evidence type="ECO:0000313" key="3">
    <source>
        <dbReference type="EMBL" id="KXX81351.1"/>
    </source>
</evidence>
<feature type="domain" description="TfuA-like core" evidence="1">
    <location>
        <begin position="76"/>
        <end position="137"/>
    </location>
</feature>
<reference evidence="2 4" key="3">
    <citation type="submission" date="2016-01" db="EMBL/GenBank/DDBJ databases">
        <title>Madurella mycetomatis genome sequencing.</title>
        <authorList>
            <person name="Van De Sande W."/>
        </authorList>
    </citation>
    <scope>NUCLEOTIDE SEQUENCE [LARGE SCALE GENOMIC DNA]</scope>
    <source>
        <strain evidence="4">mm55</strain>
        <strain evidence="2">Mm55</strain>
    </source>
</reference>
<gene>
    <name evidence="3" type="ORF">MMYC01_201427</name>
    <name evidence="2" type="ORF">MMYC01_203475</name>
</gene>
<evidence type="ECO:0000259" key="1">
    <source>
        <dbReference type="Pfam" id="PF07812"/>
    </source>
</evidence>
<dbReference type="EMBL" id="LCTW02000037">
    <property type="protein sequence ID" value="KXX81351.1"/>
    <property type="molecule type" value="Genomic_DNA"/>
</dbReference>
<organism evidence="2 4">
    <name type="scientific">Madurella mycetomatis</name>
    <dbReference type="NCBI Taxonomy" id="100816"/>
    <lineage>
        <taxon>Eukaryota</taxon>
        <taxon>Fungi</taxon>
        <taxon>Dikarya</taxon>
        <taxon>Ascomycota</taxon>
        <taxon>Pezizomycotina</taxon>
        <taxon>Sordariomycetes</taxon>
        <taxon>Sordariomycetidae</taxon>
        <taxon>Sordariales</taxon>
        <taxon>Sordariales incertae sedis</taxon>
        <taxon>Madurella</taxon>
    </lineage>
</organism>
<dbReference type="InterPro" id="IPR012924">
    <property type="entry name" value="TfuA_core"/>
</dbReference>
<dbReference type="VEuPathDB" id="FungiDB:MMYC01_201427"/>
<reference evidence="2" key="2">
    <citation type="submission" date="2015-06" db="EMBL/GenBank/DDBJ databases">
        <authorList>
            <person name="Hoefler B.C."/>
            <person name="Straight P.D."/>
        </authorList>
    </citation>
    <scope>NUCLEOTIDE SEQUENCE [LARGE SCALE GENOMIC DNA]</scope>
    <source>
        <strain evidence="2">Mm55</strain>
    </source>
</reference>
<dbReference type="Proteomes" id="UP000078237">
    <property type="component" value="Unassembled WGS sequence"/>
</dbReference>
<reference evidence="4" key="1">
    <citation type="submission" date="2015-06" db="EMBL/GenBank/DDBJ databases">
        <authorList>
            <person name="van de Sande W.W.J."/>
        </authorList>
    </citation>
    <scope>NUCLEOTIDE SEQUENCE [LARGE SCALE GENOMIC DNA]</scope>
    <source>
        <strain evidence="4">mm55</strain>
    </source>
</reference>
<protein>
    <recommendedName>
        <fullName evidence="1">TfuA-like core domain-containing protein</fullName>
    </recommendedName>
</protein>
<dbReference type="AlphaFoldDB" id="A0A175W4S2"/>
<evidence type="ECO:0000313" key="2">
    <source>
        <dbReference type="EMBL" id="KXX78451.1"/>
    </source>
</evidence>
<keyword evidence="4" id="KW-1185">Reference proteome</keyword>
<name>A0A175W4S2_9PEZI</name>